<organism evidence="2 3">
    <name type="scientific">Protofrankia coriariae</name>
    <dbReference type="NCBI Taxonomy" id="1562887"/>
    <lineage>
        <taxon>Bacteria</taxon>
        <taxon>Bacillati</taxon>
        <taxon>Actinomycetota</taxon>
        <taxon>Actinomycetes</taxon>
        <taxon>Frankiales</taxon>
        <taxon>Frankiaceae</taxon>
        <taxon>Protofrankia</taxon>
    </lineage>
</organism>
<protein>
    <submittedName>
        <fullName evidence="2">Uncharacterized protein</fullName>
    </submittedName>
</protein>
<sequence length="114" mass="13204">MCDPLPLPGLEQMDADARRARRRRREEEWRQRASAHPRTCTSCRAPIRWALTQADPPRWMPLADTPDPAGPVVVIRDGAVPVAYINPPSRQATGRLRWRPHWQDCPSAEQHRRR</sequence>
<name>A0ABR5F4G0_9ACTN</name>
<gene>
    <name evidence="2" type="ORF">FrCorBMG51_10975</name>
</gene>
<reference evidence="2 3" key="1">
    <citation type="submission" date="2014-12" db="EMBL/GenBank/DDBJ databases">
        <title>Frankia sp. BMG5.1 draft genome.</title>
        <authorList>
            <person name="Gtari M."/>
            <person name="Ghodhbane-Gtari F."/>
            <person name="Nouioui I."/>
            <person name="Ktari A."/>
            <person name="Hezbri K."/>
            <person name="Mimouni W."/>
            <person name="Sbissi I."/>
            <person name="Ayari A."/>
            <person name="Yamanaka T."/>
            <person name="Normand P."/>
            <person name="Tisa L.S."/>
            <person name="Boudabous A."/>
        </authorList>
    </citation>
    <scope>NUCLEOTIDE SEQUENCE [LARGE SCALE GENOMIC DNA]</scope>
    <source>
        <strain evidence="2 3">BMG5.1</strain>
    </source>
</reference>
<evidence type="ECO:0000313" key="3">
    <source>
        <dbReference type="Proteomes" id="UP000035425"/>
    </source>
</evidence>
<evidence type="ECO:0000313" key="2">
    <source>
        <dbReference type="EMBL" id="KLL11555.1"/>
    </source>
</evidence>
<dbReference type="RefSeq" id="WP_047222915.1">
    <property type="nucleotide sequence ID" value="NZ_JWIO01000014.1"/>
</dbReference>
<dbReference type="EMBL" id="JWIO01000014">
    <property type="protein sequence ID" value="KLL11555.1"/>
    <property type="molecule type" value="Genomic_DNA"/>
</dbReference>
<dbReference type="Proteomes" id="UP000035425">
    <property type="component" value="Unassembled WGS sequence"/>
</dbReference>
<keyword evidence="3" id="KW-1185">Reference proteome</keyword>
<feature type="region of interest" description="Disordered" evidence="1">
    <location>
        <begin position="1"/>
        <end position="37"/>
    </location>
</feature>
<comment type="caution">
    <text evidence="2">The sequence shown here is derived from an EMBL/GenBank/DDBJ whole genome shotgun (WGS) entry which is preliminary data.</text>
</comment>
<proteinExistence type="predicted"/>
<accession>A0ABR5F4G0</accession>
<evidence type="ECO:0000256" key="1">
    <source>
        <dbReference type="SAM" id="MobiDB-lite"/>
    </source>
</evidence>